<keyword evidence="2" id="KW-1185">Reference proteome</keyword>
<accession>A0ACB8XN59</accession>
<name>A0ACB8XN59_ARCLA</name>
<sequence length="160" mass="18965">MCDDLKRLERDIREYKVIVEKFEDQIKAYKANELQHYYDTNYWKWEKDQLEIQIEKSKEECEKIKSEYEKAKLDIEKFSYAFKAMDSLLKAQVHDKIKNGIGYNATPPPYNNNYIPPSSDLLENQNKEDLPIGATEVDPIDSVVVEEENEEENYENKNAE</sequence>
<reference evidence="2" key="1">
    <citation type="journal article" date="2022" name="Mol. Ecol. Resour.">
        <title>The genomes of chicory, endive, great burdock and yacon provide insights into Asteraceae palaeo-polyploidization history and plant inulin production.</title>
        <authorList>
            <person name="Fan W."/>
            <person name="Wang S."/>
            <person name="Wang H."/>
            <person name="Wang A."/>
            <person name="Jiang F."/>
            <person name="Liu H."/>
            <person name="Zhao H."/>
            <person name="Xu D."/>
            <person name="Zhang Y."/>
        </authorList>
    </citation>
    <scope>NUCLEOTIDE SEQUENCE [LARGE SCALE GENOMIC DNA]</scope>
    <source>
        <strain evidence="2">cv. Niubang</strain>
    </source>
</reference>
<comment type="caution">
    <text evidence="1">The sequence shown here is derived from an EMBL/GenBank/DDBJ whole genome shotgun (WGS) entry which is preliminary data.</text>
</comment>
<dbReference type="EMBL" id="CM042062">
    <property type="protein sequence ID" value="KAI3669033.1"/>
    <property type="molecule type" value="Genomic_DNA"/>
</dbReference>
<organism evidence="1 2">
    <name type="scientific">Arctium lappa</name>
    <name type="common">Greater burdock</name>
    <name type="synonym">Lappa major</name>
    <dbReference type="NCBI Taxonomy" id="4217"/>
    <lineage>
        <taxon>Eukaryota</taxon>
        <taxon>Viridiplantae</taxon>
        <taxon>Streptophyta</taxon>
        <taxon>Embryophyta</taxon>
        <taxon>Tracheophyta</taxon>
        <taxon>Spermatophyta</taxon>
        <taxon>Magnoliopsida</taxon>
        <taxon>eudicotyledons</taxon>
        <taxon>Gunneridae</taxon>
        <taxon>Pentapetalae</taxon>
        <taxon>asterids</taxon>
        <taxon>campanulids</taxon>
        <taxon>Asterales</taxon>
        <taxon>Asteraceae</taxon>
        <taxon>Carduoideae</taxon>
        <taxon>Cardueae</taxon>
        <taxon>Arctiinae</taxon>
        <taxon>Arctium</taxon>
    </lineage>
</organism>
<protein>
    <submittedName>
        <fullName evidence="1">Uncharacterized protein</fullName>
    </submittedName>
</protein>
<proteinExistence type="predicted"/>
<gene>
    <name evidence="1" type="ORF">L6452_40252</name>
</gene>
<reference evidence="1 2" key="2">
    <citation type="journal article" date="2022" name="Mol. Ecol. Resour.">
        <title>The genomes of chicory, endive, great burdock and yacon provide insights into Asteraceae paleo-polyploidization history and plant inulin production.</title>
        <authorList>
            <person name="Fan W."/>
            <person name="Wang S."/>
            <person name="Wang H."/>
            <person name="Wang A."/>
            <person name="Jiang F."/>
            <person name="Liu H."/>
            <person name="Zhao H."/>
            <person name="Xu D."/>
            <person name="Zhang Y."/>
        </authorList>
    </citation>
    <scope>NUCLEOTIDE SEQUENCE [LARGE SCALE GENOMIC DNA]</scope>
    <source>
        <strain evidence="2">cv. Niubang</strain>
    </source>
</reference>
<evidence type="ECO:0000313" key="1">
    <source>
        <dbReference type="EMBL" id="KAI3669033.1"/>
    </source>
</evidence>
<evidence type="ECO:0000313" key="2">
    <source>
        <dbReference type="Proteomes" id="UP001055879"/>
    </source>
</evidence>
<dbReference type="Proteomes" id="UP001055879">
    <property type="component" value="Linkage Group LG16"/>
</dbReference>